<dbReference type="RefSeq" id="WP_184835947.1">
    <property type="nucleotide sequence ID" value="NZ_JACHMN010000002.1"/>
</dbReference>
<proteinExistence type="predicted"/>
<organism evidence="2 3">
    <name type="scientific">Allocatelliglobosispora scoriae</name>
    <dbReference type="NCBI Taxonomy" id="643052"/>
    <lineage>
        <taxon>Bacteria</taxon>
        <taxon>Bacillati</taxon>
        <taxon>Actinomycetota</taxon>
        <taxon>Actinomycetes</taxon>
        <taxon>Micromonosporales</taxon>
        <taxon>Micromonosporaceae</taxon>
        <taxon>Allocatelliglobosispora</taxon>
    </lineage>
</organism>
<dbReference type="EMBL" id="JACHMN010000002">
    <property type="protein sequence ID" value="MBB5869362.1"/>
    <property type="molecule type" value="Genomic_DNA"/>
</dbReference>
<dbReference type="AlphaFoldDB" id="A0A841BRJ0"/>
<keyword evidence="1" id="KW-1133">Transmembrane helix</keyword>
<protein>
    <submittedName>
        <fullName evidence="2">YggT family protein</fullName>
    </submittedName>
</protein>
<keyword evidence="3" id="KW-1185">Reference proteome</keyword>
<gene>
    <name evidence="2" type="ORF">F4553_002741</name>
</gene>
<dbReference type="InterPro" id="IPR003425">
    <property type="entry name" value="CCB3/YggT"/>
</dbReference>
<comment type="caution">
    <text evidence="2">The sequence shown here is derived from an EMBL/GenBank/DDBJ whole genome shotgun (WGS) entry which is preliminary data.</text>
</comment>
<reference evidence="2 3" key="1">
    <citation type="submission" date="2020-08" db="EMBL/GenBank/DDBJ databases">
        <title>Sequencing the genomes of 1000 actinobacteria strains.</title>
        <authorList>
            <person name="Klenk H.-P."/>
        </authorList>
    </citation>
    <scope>NUCLEOTIDE SEQUENCE [LARGE SCALE GENOMIC DNA]</scope>
    <source>
        <strain evidence="2 3">DSM 45362</strain>
    </source>
</reference>
<evidence type="ECO:0000256" key="1">
    <source>
        <dbReference type="SAM" id="Phobius"/>
    </source>
</evidence>
<dbReference type="Pfam" id="PF02325">
    <property type="entry name" value="CCB3_YggT"/>
    <property type="match status" value="1"/>
</dbReference>
<evidence type="ECO:0000313" key="3">
    <source>
        <dbReference type="Proteomes" id="UP000587527"/>
    </source>
</evidence>
<dbReference type="GO" id="GO:0016020">
    <property type="term" value="C:membrane"/>
    <property type="evidence" value="ECO:0007669"/>
    <property type="project" value="InterPro"/>
</dbReference>
<feature type="transmembrane region" description="Helical" evidence="1">
    <location>
        <begin position="69"/>
        <end position="89"/>
    </location>
</feature>
<keyword evidence="1" id="KW-0472">Membrane</keyword>
<dbReference type="Proteomes" id="UP000587527">
    <property type="component" value="Unassembled WGS sequence"/>
</dbReference>
<evidence type="ECO:0000313" key="2">
    <source>
        <dbReference type="EMBL" id="MBB5869362.1"/>
    </source>
</evidence>
<sequence length="96" mass="11053">MLSIVWQVVYLVLYMFWVILIARFLMSFILQRSRHWRPGRNGAAGLEVVWSVTDPALKPLRRVIPPLRLGNVSVALADLILLIILYVLMQIVRGLI</sequence>
<feature type="transmembrane region" description="Helical" evidence="1">
    <location>
        <begin position="6"/>
        <end position="30"/>
    </location>
</feature>
<accession>A0A841BRJ0</accession>
<keyword evidence="1" id="KW-0812">Transmembrane</keyword>
<name>A0A841BRJ0_9ACTN</name>